<dbReference type="InParanoid" id="A0A1X7VQQ2"/>
<reference evidence="1" key="1">
    <citation type="submission" date="2017-05" db="UniProtKB">
        <authorList>
            <consortium name="EnsemblMetazoa"/>
        </authorList>
    </citation>
    <scope>IDENTIFICATION</scope>
</reference>
<proteinExistence type="predicted"/>
<accession>A0A1X7VQQ2</accession>
<sequence>MNNSYHGSLYYPVQYYPSHSQPFCEEARVAQEAASAIRILTSNSEPQDRCSPTKNSYNIKVTQPRKKFQFAMEKFRHQSLFSTVVVITEDDTKCLRSVPNRDNFSTELQEDIDLLCYWSPNNLIAFNEAKSAVLRFHKSTTLFSAPLYHVNGTSVLAVKTYRDLGVIMSSDLSFSEHINCVASKAY</sequence>
<name>A0A1X7VQQ2_AMPQE</name>
<organism evidence="1">
    <name type="scientific">Amphimedon queenslandica</name>
    <name type="common">Sponge</name>
    <dbReference type="NCBI Taxonomy" id="400682"/>
    <lineage>
        <taxon>Eukaryota</taxon>
        <taxon>Metazoa</taxon>
        <taxon>Porifera</taxon>
        <taxon>Demospongiae</taxon>
        <taxon>Heteroscleromorpha</taxon>
        <taxon>Haplosclerida</taxon>
        <taxon>Niphatidae</taxon>
        <taxon>Amphimedon</taxon>
    </lineage>
</organism>
<dbReference type="EnsemblMetazoa" id="Aqu2.1.42407_001">
    <property type="protein sequence ID" value="Aqu2.1.42407_001"/>
    <property type="gene ID" value="Aqu2.1.42407"/>
</dbReference>
<dbReference type="AlphaFoldDB" id="A0A1X7VQQ2"/>
<protein>
    <submittedName>
        <fullName evidence="1">Uncharacterized protein</fullName>
    </submittedName>
</protein>
<evidence type="ECO:0000313" key="1">
    <source>
        <dbReference type="EnsemblMetazoa" id="Aqu2.1.42407_001"/>
    </source>
</evidence>